<dbReference type="GO" id="GO:0030496">
    <property type="term" value="C:midbody"/>
    <property type="evidence" value="ECO:0007669"/>
    <property type="project" value="UniProtKB-UniRule"/>
</dbReference>
<dbReference type="GO" id="GO:0005737">
    <property type="term" value="C:cytoplasm"/>
    <property type="evidence" value="ECO:0007669"/>
    <property type="project" value="UniProtKB-SubCell"/>
</dbReference>
<keyword evidence="8 9" id="KW-0131">Cell cycle</keyword>
<feature type="coiled-coil region" evidence="9">
    <location>
        <begin position="391"/>
        <end position="504"/>
    </location>
</feature>
<gene>
    <name evidence="12 13 14" type="primary">lzts2a</name>
    <name evidence="9" type="synonym">LAPSER1</name>
    <name evidence="9" type="synonym">LZTS2</name>
</gene>
<feature type="coiled-coil region" evidence="9">
    <location>
        <begin position="691"/>
        <end position="718"/>
    </location>
</feature>
<dbReference type="RefSeq" id="XP_029030861.1">
    <property type="nucleotide sequence ID" value="XM_029175028.3"/>
</dbReference>
<evidence type="ECO:0000313" key="11">
    <source>
        <dbReference type="Proteomes" id="UP000515150"/>
    </source>
</evidence>
<feature type="coiled-coil region" evidence="9">
    <location>
        <begin position="547"/>
        <end position="616"/>
    </location>
</feature>
<keyword evidence="5 9" id="KW-0498">Mitosis</keyword>
<dbReference type="RefSeq" id="XP_055358193.1">
    <property type="nucleotide sequence ID" value="XM_055502218.1"/>
</dbReference>
<evidence type="ECO:0000313" key="13">
    <source>
        <dbReference type="RefSeq" id="XP_029030861.1"/>
    </source>
</evidence>
<dbReference type="GO" id="GO:0008013">
    <property type="term" value="F:beta-catenin binding"/>
    <property type="evidence" value="ECO:0007669"/>
    <property type="project" value="Ensembl"/>
</dbReference>
<feature type="compositionally biased region" description="Low complexity" evidence="10">
    <location>
        <begin position="269"/>
        <end position="284"/>
    </location>
</feature>
<feature type="compositionally biased region" description="Gly residues" evidence="10">
    <location>
        <begin position="130"/>
        <end position="144"/>
    </location>
</feature>
<name>A0A6P7PFC1_BETSP</name>
<evidence type="ECO:0000313" key="12">
    <source>
        <dbReference type="RefSeq" id="XP_029030860.1"/>
    </source>
</evidence>
<comment type="function">
    <text evidence="9">Negative regulator of katanin-mediated microtubule severing and release from the centrosome. Required for central spindle formation and the completion of cytokinesis. Negative regulator of the Wnt signaling pathway. Represses beta-catenin-mediated transcriptional activation by promoting the nuclear exclusion of beta-catenin.</text>
</comment>
<evidence type="ECO:0000313" key="14">
    <source>
        <dbReference type="RefSeq" id="XP_055358193.1"/>
    </source>
</evidence>
<evidence type="ECO:0000256" key="5">
    <source>
        <dbReference type="ARBA" id="ARBA00022776"/>
    </source>
</evidence>
<dbReference type="GO" id="GO:0009953">
    <property type="term" value="P:dorsal/ventral pattern formation"/>
    <property type="evidence" value="ECO:0007669"/>
    <property type="project" value="Ensembl"/>
</dbReference>
<evidence type="ECO:0000256" key="10">
    <source>
        <dbReference type="SAM" id="MobiDB-lite"/>
    </source>
</evidence>
<dbReference type="GO" id="GO:0030513">
    <property type="term" value="P:positive regulation of BMP signaling pathway"/>
    <property type="evidence" value="ECO:0007669"/>
    <property type="project" value="Ensembl"/>
</dbReference>
<dbReference type="GO" id="GO:0005813">
    <property type="term" value="C:centrosome"/>
    <property type="evidence" value="ECO:0007669"/>
    <property type="project" value="UniProtKB-SubCell"/>
</dbReference>
<dbReference type="RefSeq" id="XP_029030860.1">
    <property type="nucleotide sequence ID" value="XM_029175027.3"/>
</dbReference>
<dbReference type="PANTHER" id="PTHR19354">
    <property type="entry name" value="ZIPPER PUTATIVE TUMOR SUPPRESSOR 2 HOMOLOG-LIKE PROTEIN-RELATED"/>
    <property type="match status" value="1"/>
</dbReference>
<feature type="region of interest" description="Disordered" evidence="10">
    <location>
        <begin position="231"/>
        <end position="390"/>
    </location>
</feature>
<feature type="compositionally biased region" description="Gly residues" evidence="10">
    <location>
        <begin position="256"/>
        <end position="268"/>
    </location>
</feature>
<dbReference type="GeneTree" id="ENSGT00940000154078"/>
<evidence type="ECO:0000256" key="4">
    <source>
        <dbReference type="ARBA" id="ARBA00022701"/>
    </source>
</evidence>
<evidence type="ECO:0000256" key="8">
    <source>
        <dbReference type="ARBA" id="ARBA00023306"/>
    </source>
</evidence>
<dbReference type="InterPro" id="IPR028597">
    <property type="entry name" value="LZTS2"/>
</dbReference>
<protein>
    <recommendedName>
        <fullName evidence="9">Leucine zipper putative tumor suppressor 2 homolog</fullName>
    </recommendedName>
    <alternativeName>
        <fullName evidence="9">Protein LAPSER1</fullName>
    </alternativeName>
</protein>
<feature type="compositionally biased region" description="Low complexity" evidence="10">
    <location>
        <begin position="350"/>
        <end position="375"/>
    </location>
</feature>
<proteinExistence type="inferred from homology"/>
<dbReference type="GO" id="GO:0051255">
    <property type="term" value="P:spindle midzone assembly"/>
    <property type="evidence" value="ECO:0007669"/>
    <property type="project" value="UniProtKB-UniRule"/>
</dbReference>
<evidence type="ECO:0000256" key="1">
    <source>
        <dbReference type="ARBA" id="ARBA00022490"/>
    </source>
</evidence>
<accession>A0A6P7PFC1</accession>
<dbReference type="AlphaFoldDB" id="A0A6P7PFC1"/>
<dbReference type="GO" id="GO:0016055">
    <property type="term" value="P:Wnt signaling pathway"/>
    <property type="evidence" value="ECO:0007669"/>
    <property type="project" value="UniProtKB-KW"/>
</dbReference>
<dbReference type="OrthoDB" id="10030037at2759"/>
<dbReference type="KEGG" id="bspl:114870438"/>
<evidence type="ECO:0000256" key="7">
    <source>
        <dbReference type="ARBA" id="ARBA00023212"/>
    </source>
</evidence>
<dbReference type="GO" id="GO:0060026">
    <property type="term" value="P:convergent extension"/>
    <property type="evidence" value="ECO:0007669"/>
    <property type="project" value="Ensembl"/>
</dbReference>
<dbReference type="GO" id="GO:0051168">
    <property type="term" value="P:nuclear export"/>
    <property type="evidence" value="ECO:0007669"/>
    <property type="project" value="UniProtKB-UniRule"/>
</dbReference>
<evidence type="ECO:0000256" key="6">
    <source>
        <dbReference type="ARBA" id="ARBA00023054"/>
    </source>
</evidence>
<evidence type="ECO:0000256" key="3">
    <source>
        <dbReference type="ARBA" id="ARBA00022687"/>
    </source>
</evidence>
<dbReference type="GO" id="GO:0005874">
    <property type="term" value="C:microtubule"/>
    <property type="evidence" value="ECO:0007669"/>
    <property type="project" value="UniProtKB-KW"/>
</dbReference>
<organism evidence="11 13">
    <name type="scientific">Betta splendens</name>
    <name type="common">Siamese fighting fish</name>
    <dbReference type="NCBI Taxonomy" id="158456"/>
    <lineage>
        <taxon>Eukaryota</taxon>
        <taxon>Metazoa</taxon>
        <taxon>Chordata</taxon>
        <taxon>Craniata</taxon>
        <taxon>Vertebrata</taxon>
        <taxon>Euteleostomi</taxon>
        <taxon>Actinopterygii</taxon>
        <taxon>Neopterygii</taxon>
        <taxon>Teleostei</taxon>
        <taxon>Neoteleostei</taxon>
        <taxon>Acanthomorphata</taxon>
        <taxon>Anabantaria</taxon>
        <taxon>Anabantiformes</taxon>
        <taxon>Anabantoidei</taxon>
        <taxon>Osphronemidae</taxon>
        <taxon>Betta</taxon>
    </lineage>
</organism>
<dbReference type="HAMAP" id="MF_03026">
    <property type="entry name" value="LZTS2"/>
    <property type="match status" value="1"/>
</dbReference>
<reference evidence="12 13" key="1">
    <citation type="submission" date="2025-04" db="UniProtKB">
        <authorList>
            <consortium name="RefSeq"/>
        </authorList>
    </citation>
    <scope>IDENTIFICATION</scope>
</reference>
<dbReference type="GO" id="GO:0051013">
    <property type="term" value="P:microtubule severing"/>
    <property type="evidence" value="ECO:0007669"/>
    <property type="project" value="UniProtKB-UniRule"/>
</dbReference>
<keyword evidence="11" id="KW-1185">Reference proteome</keyword>
<comment type="similarity">
    <text evidence="9">Belongs to the LZTS2 family.</text>
</comment>
<evidence type="ECO:0000256" key="9">
    <source>
        <dbReference type="HAMAP-Rule" id="MF_03026"/>
    </source>
</evidence>
<feature type="compositionally biased region" description="Polar residues" evidence="10">
    <location>
        <begin position="288"/>
        <end position="315"/>
    </location>
</feature>
<keyword evidence="3 9" id="KW-0879">Wnt signaling pathway</keyword>
<dbReference type="InterPro" id="IPR045329">
    <property type="entry name" value="LZTS"/>
</dbReference>
<feature type="region of interest" description="Disordered" evidence="10">
    <location>
        <begin position="175"/>
        <end position="198"/>
    </location>
</feature>
<dbReference type="Pfam" id="PF06818">
    <property type="entry name" value="Fez1"/>
    <property type="match status" value="1"/>
</dbReference>
<keyword evidence="1 9" id="KW-0963">Cytoplasm</keyword>
<dbReference type="PANTHER" id="PTHR19354:SF4">
    <property type="entry name" value="ZIPPER PUTATIVE TUMOR SUPPRESSOR 2-RELATED"/>
    <property type="match status" value="1"/>
</dbReference>
<dbReference type="CTD" id="570926"/>
<keyword evidence="2 9" id="KW-0132">Cell division</keyword>
<dbReference type="GO" id="GO:0000281">
    <property type="term" value="P:mitotic cytokinesis"/>
    <property type="evidence" value="ECO:0007669"/>
    <property type="project" value="UniProtKB-UniRule"/>
</dbReference>
<dbReference type="GO" id="GO:0042074">
    <property type="term" value="P:cell migration involved in gastrulation"/>
    <property type="evidence" value="ECO:0007669"/>
    <property type="project" value="Ensembl"/>
</dbReference>
<keyword evidence="6 9" id="KW-0175">Coiled coil</keyword>
<comment type="subcellular location">
    <subcellularLocation>
        <location evidence="9">Cytoplasm</location>
    </subcellularLocation>
    <subcellularLocation>
        <location evidence="9">Cytoplasm</location>
        <location evidence="9">Cytoskeleton</location>
        <location evidence="9">Microtubule organizing center</location>
        <location evidence="9">Centrosome</location>
    </subcellularLocation>
</comment>
<keyword evidence="7 9" id="KW-0206">Cytoskeleton</keyword>
<keyword evidence="4 9" id="KW-0493">Microtubule</keyword>
<dbReference type="GeneID" id="114870438"/>
<dbReference type="Proteomes" id="UP000515150">
    <property type="component" value="Chromosome 15"/>
</dbReference>
<dbReference type="GO" id="GO:0090090">
    <property type="term" value="P:negative regulation of canonical Wnt signaling pathway"/>
    <property type="evidence" value="ECO:0007669"/>
    <property type="project" value="Ensembl"/>
</dbReference>
<evidence type="ECO:0000256" key="2">
    <source>
        <dbReference type="ARBA" id="ARBA00022618"/>
    </source>
</evidence>
<sequence length="780" mass="84740">MALVQALPVTDHPTPGVNVQQCRPLSSHSPPGPCSGTCGPCSPGTAMGSVSSLISGRTYQERHCRAASEFSGKPRRSTPATSCFRLQDNTLRSGSSLEQLLVISNQMQPHAQVLPPPLPTKKQPRAGNSAGAGGSDPGAGAGAAGGGTNGNFGYVSSEVVVGDWNDNLVVAAASPCSDSEDHRDNRAVNGNIGGPPPKLVPVSGQLEKNMEKVLIRPTAFKPVMPKNRHSVQYLSRPGGSGVSESQASLNLVLPPGGSGSTGATGGKRGSSSSSSEGNRNSYNGCRNARSSQSCSMSDSGRNSLSSLPTHSSTGYSLAPSEGSSSGSGSGAQLEPVTSLGRNTSGGSGSHGHTNSDSGRSSSSKSTGSGSLSGRGQPLSDSGSCGHSPHPVEGYEVVVRELEEKLRERDLELQQLRENLDENEAAICQVYEEKQRRCEGEMEELRQSCAAKMKQTSQKAQRAQQVLQLQVFQLQQEKKKLQEDFSSLLQDREALERRCATIQREQTQLGPRLEETKWEVCQKSGEISLLKQQVKEIQSELSQKAGDIVVLKAQLREARSELQASQIRSQEAQVSVRTRSLELEVCENELQRRKSEAELLREKVGRLEEEITRLRDALACHGGPSATMKGQCTSLNLHPGRGLAGRGGPSPSVYREGEETHLIWGGESDEAKAQRQNAEAVMGLKQQVDRLKAELMYERRTSEEQLSRFEDERRVWQEEKEKVIVYQKQLQQNYIQMYRRNRDLERVMRELSLELENRDVDYEVHSGSNDIHFEEITATEI</sequence>
<feature type="region of interest" description="Disordered" evidence="10">
    <location>
        <begin position="111"/>
        <end position="144"/>
    </location>
</feature>